<protein>
    <submittedName>
        <fullName evidence="2">Uncharacterized protein</fullName>
    </submittedName>
</protein>
<feature type="transmembrane region" description="Helical" evidence="1">
    <location>
        <begin position="115"/>
        <end position="133"/>
    </location>
</feature>
<dbReference type="AlphaFoldDB" id="E0SR09"/>
<dbReference type="EMBL" id="CP002098">
    <property type="protein sequence ID" value="ADM28339.1"/>
    <property type="molecule type" value="Genomic_DNA"/>
</dbReference>
<keyword evidence="1" id="KW-1133">Transmembrane helix</keyword>
<feature type="transmembrane region" description="Helical" evidence="1">
    <location>
        <begin position="20"/>
        <end position="46"/>
    </location>
</feature>
<name>E0SR09_IGNAA</name>
<feature type="transmembrane region" description="Helical" evidence="1">
    <location>
        <begin position="85"/>
        <end position="103"/>
    </location>
</feature>
<sequence>MDATDSEVGLSNELRQSHNIIDIIKIMIALIPSIIVITLYIIAMFIDISMVYQVSSTMNNVFIYSFYSILILLIIFEIIPRHYGLRTYLFILILFLTSLYMIFGALREIQHLKSGYFFIIPPSLIFISCSIPQNCSEFYTISFSIPLLLSFILLIYGIYTLLIYVRRTVFT</sequence>
<feature type="transmembrane region" description="Helical" evidence="1">
    <location>
        <begin position="58"/>
        <end position="79"/>
    </location>
</feature>
<evidence type="ECO:0000313" key="2">
    <source>
        <dbReference type="EMBL" id="ADM28339.1"/>
    </source>
</evidence>
<accession>E0SR09</accession>
<dbReference type="Proteomes" id="UP000001304">
    <property type="component" value="Chromosome"/>
</dbReference>
<keyword evidence="3" id="KW-1185">Reference proteome</keyword>
<evidence type="ECO:0000256" key="1">
    <source>
        <dbReference type="SAM" id="Phobius"/>
    </source>
</evidence>
<keyword evidence="1" id="KW-0812">Transmembrane</keyword>
<dbReference type="HOGENOM" id="CLU_1559455_0_0_2"/>
<reference evidence="2 3" key="1">
    <citation type="journal article" date="2010" name="Stand. Genomic Sci.">
        <title>Complete genome sequence of Ignisphaera aggregans type strain (AQ1.S1).</title>
        <authorList>
            <person name="Goker M."/>
            <person name="Held B."/>
            <person name="Lapidus A."/>
            <person name="Nolan M."/>
            <person name="Spring S."/>
            <person name="Yasawong M."/>
            <person name="Lucas S."/>
            <person name="Glavina Del Rio T."/>
            <person name="Tice H."/>
            <person name="Cheng J.F."/>
            <person name="Goodwin L."/>
            <person name="Tapia R."/>
            <person name="Pitluck S."/>
            <person name="Liolios K."/>
            <person name="Ivanova N."/>
            <person name="Mavromatis K."/>
            <person name="Mikhailova N."/>
            <person name="Pati A."/>
            <person name="Chen A."/>
            <person name="Palaniappan K."/>
            <person name="Brambilla E."/>
            <person name="Land M."/>
            <person name="Hauser L."/>
            <person name="Chang Y.J."/>
            <person name="Jeffries C.D."/>
            <person name="Brettin T."/>
            <person name="Detter J.C."/>
            <person name="Han C."/>
            <person name="Rohde M."/>
            <person name="Sikorski J."/>
            <person name="Woyke T."/>
            <person name="Bristow J."/>
            <person name="Eisen J.A."/>
            <person name="Markowitz V."/>
            <person name="Hugenholtz P."/>
            <person name="Kyrpides N.C."/>
            <person name="Klenk H.P."/>
        </authorList>
    </citation>
    <scope>NUCLEOTIDE SEQUENCE [LARGE SCALE GENOMIC DNA]</scope>
    <source>
        <strain evidence="3">DSM 17230 / JCM 13409 / AQ1.S1</strain>
    </source>
</reference>
<organism evidence="2 3">
    <name type="scientific">Ignisphaera aggregans (strain DSM 17230 / JCM 13409 / AQ1.S1)</name>
    <dbReference type="NCBI Taxonomy" id="583356"/>
    <lineage>
        <taxon>Archaea</taxon>
        <taxon>Thermoproteota</taxon>
        <taxon>Thermoprotei</taxon>
        <taxon>Desulfurococcales</taxon>
        <taxon>Desulfurococcaceae</taxon>
        <taxon>Ignisphaera</taxon>
    </lineage>
</organism>
<evidence type="ECO:0000313" key="3">
    <source>
        <dbReference type="Proteomes" id="UP000001304"/>
    </source>
</evidence>
<dbReference type="KEGG" id="iag:Igag_1537"/>
<proteinExistence type="predicted"/>
<gene>
    <name evidence="2" type="ordered locus">Igag_1537</name>
</gene>
<dbReference type="BioCyc" id="IAGG583356:GHAH-1528-MONOMER"/>
<keyword evidence="1" id="KW-0472">Membrane</keyword>
<feature type="transmembrane region" description="Helical" evidence="1">
    <location>
        <begin position="139"/>
        <end position="165"/>
    </location>
</feature>